<organism evidence="2">
    <name type="scientific">Streptomyces sp. R44</name>
    <dbReference type="NCBI Taxonomy" id="3238633"/>
    <lineage>
        <taxon>Bacteria</taxon>
        <taxon>Bacillati</taxon>
        <taxon>Actinomycetota</taxon>
        <taxon>Actinomycetes</taxon>
        <taxon>Kitasatosporales</taxon>
        <taxon>Streptomycetaceae</taxon>
        <taxon>Streptomyces</taxon>
    </lineage>
</organism>
<dbReference type="SUPFAM" id="SSF50475">
    <property type="entry name" value="FMN-binding split barrel"/>
    <property type="match status" value="1"/>
</dbReference>
<dbReference type="Gene3D" id="3.20.180.10">
    <property type="entry name" value="PNP-oxidase-like"/>
    <property type="match status" value="1"/>
</dbReference>
<dbReference type="RefSeq" id="WP_369147790.1">
    <property type="nucleotide sequence ID" value="NZ_CP163444.1"/>
</dbReference>
<name>A0AB39T7L3_9ACTN</name>
<proteinExistence type="predicted"/>
<feature type="domain" description="DUF2470" evidence="1">
    <location>
        <begin position="143"/>
        <end position="219"/>
    </location>
</feature>
<evidence type="ECO:0000259" key="1">
    <source>
        <dbReference type="Pfam" id="PF10615"/>
    </source>
</evidence>
<evidence type="ECO:0000313" key="2">
    <source>
        <dbReference type="EMBL" id="XDQ75266.1"/>
    </source>
</evidence>
<protein>
    <submittedName>
        <fullName evidence="2">DUF2470 domain-containing protein</fullName>
    </submittedName>
</protein>
<dbReference type="AlphaFoldDB" id="A0AB39T7L3"/>
<dbReference type="Pfam" id="PF10615">
    <property type="entry name" value="DUF2470"/>
    <property type="match status" value="1"/>
</dbReference>
<dbReference type="InterPro" id="IPR019595">
    <property type="entry name" value="DUF2470"/>
</dbReference>
<gene>
    <name evidence="2" type="ORF">AB5J54_34150</name>
</gene>
<sequence>MRPFSAHAARPTPAERVRSILTAAHSMTVVTDGVHQEVHLLDGTGPMGHLHLHDPSEDCPAGRAARIPVRLELTDIAPTPVRRRIRARVTLTGLLSAPYTSEATTSTCVEFGQALLEDDEGRTYVTLDEIRATDPDPMATAEATMLTHLVDRHAQLVPLLLRLVRPRPERELVRALPLALDRYGVTLRLEHRAGHDRDARLPFPTPLTDMDQAGPRIHALLTAARRASHTDHLLA</sequence>
<dbReference type="EMBL" id="CP163444">
    <property type="protein sequence ID" value="XDQ75266.1"/>
    <property type="molecule type" value="Genomic_DNA"/>
</dbReference>
<dbReference type="InterPro" id="IPR037119">
    <property type="entry name" value="Haem_oxidase_HugZ-like_sf"/>
</dbReference>
<reference evidence="2" key="1">
    <citation type="submission" date="2024-07" db="EMBL/GenBank/DDBJ databases">
        <authorList>
            <person name="Yu S.T."/>
        </authorList>
    </citation>
    <scope>NUCLEOTIDE SEQUENCE</scope>
    <source>
        <strain evidence="2">R44</strain>
    </source>
</reference>
<accession>A0AB39T7L3</accession>